<dbReference type="SUPFAM" id="SSF82199">
    <property type="entry name" value="SET domain"/>
    <property type="match status" value="1"/>
</dbReference>
<comment type="caution">
    <text evidence="6">The sequence shown here is derived from an EMBL/GenBank/DDBJ whole genome shotgun (WGS) entry which is preliminary data.</text>
</comment>
<feature type="compositionally biased region" description="Acidic residues" evidence="4">
    <location>
        <begin position="123"/>
        <end position="145"/>
    </location>
</feature>
<dbReference type="PROSITE" id="PS50280">
    <property type="entry name" value="SET"/>
    <property type="match status" value="1"/>
</dbReference>
<dbReference type="Proteomes" id="UP000242791">
    <property type="component" value="Unassembled WGS sequence"/>
</dbReference>
<dbReference type="InterPro" id="IPR001214">
    <property type="entry name" value="SET_dom"/>
</dbReference>
<dbReference type="GO" id="GO:0005634">
    <property type="term" value="C:nucleus"/>
    <property type="evidence" value="ECO:0007669"/>
    <property type="project" value="TreeGrafter"/>
</dbReference>
<evidence type="ECO:0000256" key="1">
    <source>
        <dbReference type="ARBA" id="ARBA00022723"/>
    </source>
</evidence>
<sequence>MVVKTKSNGHDSLNDGKNPGLALLMQREDATALLYVDPHNPMRHLQRGIIHLKLGYPDLAAADAYRALTLFEAVVDPDSSEYRARKKVEFDAVELTDSPGLVDGVAAISICDGSDHDESGNYNDDDADEDGHMEEDEDEDEDEEEGFKSITQDEYRENIRHVYILLVRSLVQCGCMRDAYNFYLQAMDLPDSELKSSLSVFEEQISIIKRSFVDRQRSRQQKRGRGGSANVQDQGTDEGLLARFQPADLDAQGRARRVLYPWNTHEPDRSAPETLQLLNERLKKIAPKCEVRAVALPALYHNTVDGNSSSKEEEQEQEEASVQLGLVATEDIAPGETFLRESSLLTATNRLHDNLCDACNGPIPDLSAANSSVACRDCEDTIFCTQECHDLAQEVYHAAECGQEGLESIGKDIQDPKDKADYLYLLLLGRAIAMAATQGIHPLDLPEVKYIWGDFHPLDDGMLHPTASSSSNNNNTTNLQPPSATLPFSFHLSILQPTRILEEIGLDPFATLATYDTWVLNTLYAKFRGTASGRLSTWDGGPEVSAVHPLWCLANHSCDPNVRWEWGGEITFTVRREDERVKWGGRKGADSGDEKWAGIKRGEEILNHYCDVGLGVKERREWAMGALGGACRCERCVWEEKQIDLGER</sequence>
<dbReference type="InterPro" id="IPR002893">
    <property type="entry name" value="Znf_MYND"/>
</dbReference>
<dbReference type="OrthoDB" id="438641at2759"/>
<feature type="domain" description="SET" evidence="5">
    <location>
        <begin position="287"/>
        <end position="610"/>
    </location>
</feature>
<dbReference type="InterPro" id="IPR050869">
    <property type="entry name" value="H3K4_H4K5_MeTrfase"/>
</dbReference>
<protein>
    <recommendedName>
        <fullName evidence="5">SET domain-containing protein</fullName>
    </recommendedName>
</protein>
<name>A0A1J9R6Q9_9EURO</name>
<dbReference type="GO" id="GO:0008270">
    <property type="term" value="F:zinc ion binding"/>
    <property type="evidence" value="ECO:0007669"/>
    <property type="project" value="UniProtKB-KW"/>
</dbReference>
<keyword evidence="1" id="KW-0479">Metal-binding</keyword>
<dbReference type="InterPro" id="IPR011990">
    <property type="entry name" value="TPR-like_helical_dom_sf"/>
</dbReference>
<organism evidence="6 7">
    <name type="scientific">Blastomyces percursus</name>
    <dbReference type="NCBI Taxonomy" id="1658174"/>
    <lineage>
        <taxon>Eukaryota</taxon>
        <taxon>Fungi</taxon>
        <taxon>Dikarya</taxon>
        <taxon>Ascomycota</taxon>
        <taxon>Pezizomycotina</taxon>
        <taxon>Eurotiomycetes</taxon>
        <taxon>Eurotiomycetidae</taxon>
        <taxon>Onygenales</taxon>
        <taxon>Ajellomycetaceae</taxon>
        <taxon>Blastomyces</taxon>
    </lineage>
</organism>
<feature type="region of interest" description="Disordered" evidence="4">
    <location>
        <begin position="112"/>
        <end position="151"/>
    </location>
</feature>
<dbReference type="Gene3D" id="2.170.270.10">
    <property type="entry name" value="SET domain"/>
    <property type="match status" value="1"/>
</dbReference>
<evidence type="ECO:0000259" key="5">
    <source>
        <dbReference type="PROSITE" id="PS50280"/>
    </source>
</evidence>
<evidence type="ECO:0000313" key="7">
    <source>
        <dbReference type="Proteomes" id="UP000242791"/>
    </source>
</evidence>
<evidence type="ECO:0000313" key="6">
    <source>
        <dbReference type="EMBL" id="OJD23317.1"/>
    </source>
</evidence>
<dbReference type="PANTHER" id="PTHR12197:SF273">
    <property type="entry name" value="MYND-TYPE ZINC FINGER PROTEIN SAMB"/>
    <property type="match status" value="1"/>
</dbReference>
<dbReference type="InterPro" id="IPR046341">
    <property type="entry name" value="SET_dom_sf"/>
</dbReference>
<dbReference type="EMBL" id="LGTZ01000824">
    <property type="protein sequence ID" value="OJD23317.1"/>
    <property type="molecule type" value="Genomic_DNA"/>
</dbReference>
<gene>
    <name evidence="6" type="ORF">ACJ73_05332</name>
</gene>
<evidence type="ECO:0000256" key="2">
    <source>
        <dbReference type="ARBA" id="ARBA00022771"/>
    </source>
</evidence>
<proteinExistence type="predicted"/>
<dbReference type="PROSITE" id="PS01360">
    <property type="entry name" value="ZF_MYND_1"/>
    <property type="match status" value="1"/>
</dbReference>
<dbReference type="SUPFAM" id="SSF48452">
    <property type="entry name" value="TPR-like"/>
    <property type="match status" value="1"/>
</dbReference>
<feature type="region of interest" description="Disordered" evidence="4">
    <location>
        <begin position="216"/>
        <end position="239"/>
    </location>
</feature>
<dbReference type="AlphaFoldDB" id="A0A1J9R6Q9"/>
<evidence type="ECO:0000256" key="4">
    <source>
        <dbReference type="SAM" id="MobiDB-lite"/>
    </source>
</evidence>
<keyword evidence="3" id="KW-0862">Zinc</keyword>
<keyword evidence="2" id="KW-0863">Zinc-finger</keyword>
<evidence type="ECO:0000256" key="3">
    <source>
        <dbReference type="ARBA" id="ARBA00022833"/>
    </source>
</evidence>
<dbReference type="VEuPathDB" id="FungiDB:ACJ73_05332"/>
<keyword evidence="7" id="KW-1185">Reference proteome</keyword>
<reference evidence="6 7" key="1">
    <citation type="submission" date="2015-08" db="EMBL/GenBank/DDBJ databases">
        <title>Emmonsia species relationships and genome sequence.</title>
        <authorList>
            <person name="Cuomo C.A."/>
            <person name="Schwartz I.S."/>
            <person name="Kenyon C."/>
            <person name="De Hoog G.S."/>
            <person name="Govender N.P."/>
            <person name="Botha A."/>
            <person name="Moreno L."/>
            <person name="De Vries M."/>
            <person name="Munoz J.F."/>
            <person name="Stielow J.B."/>
        </authorList>
    </citation>
    <scope>NUCLEOTIDE SEQUENCE [LARGE SCALE GENOMIC DNA]</scope>
    <source>
        <strain evidence="6 7">EI222</strain>
    </source>
</reference>
<dbReference type="PANTHER" id="PTHR12197">
    <property type="entry name" value="HISTONE-LYSINE N-METHYLTRANSFERASE SMYD"/>
    <property type="match status" value="1"/>
</dbReference>
<accession>A0A1J9R6Q9</accession>
<dbReference type="STRING" id="1658174.A0A1J9R6Q9"/>